<gene>
    <name evidence="2" type="ORF">H7B90_09820</name>
</gene>
<evidence type="ECO:0000256" key="1">
    <source>
        <dbReference type="SAM" id="MobiDB-lite"/>
    </source>
</evidence>
<dbReference type="Proteomes" id="UP000553776">
    <property type="component" value="Unassembled WGS sequence"/>
</dbReference>
<proteinExistence type="predicted"/>
<organism evidence="2 3">
    <name type="scientific">Cohnella xylanilytica</name>
    <dbReference type="NCBI Taxonomy" id="557555"/>
    <lineage>
        <taxon>Bacteria</taxon>
        <taxon>Bacillati</taxon>
        <taxon>Bacillota</taxon>
        <taxon>Bacilli</taxon>
        <taxon>Bacillales</taxon>
        <taxon>Paenibacillaceae</taxon>
        <taxon>Cohnella</taxon>
    </lineage>
</organism>
<feature type="region of interest" description="Disordered" evidence="1">
    <location>
        <begin position="42"/>
        <end position="73"/>
    </location>
</feature>
<comment type="caution">
    <text evidence="2">The sequence shown here is derived from an EMBL/GenBank/DDBJ whole genome shotgun (WGS) entry which is preliminary data.</text>
</comment>
<keyword evidence="3" id="KW-1185">Reference proteome</keyword>
<name>A0A841TXI2_9BACL</name>
<protein>
    <submittedName>
        <fullName evidence="2">Uncharacterized protein</fullName>
    </submittedName>
</protein>
<evidence type="ECO:0000313" key="2">
    <source>
        <dbReference type="EMBL" id="MBB6691698.1"/>
    </source>
</evidence>
<accession>A0A841TXI2</accession>
<sequence>MAVIVCPWCQSEVTQEEGQEPEKFCPICENELDGYRTLRIDIGGYDEEEDEEDEDGEDESFSVGEEGLGWERDEDLREKNESLLAYEETVESLLDEQDVVPECPQCREYMLEAGERTVGADEFVPRVPEELGRPVLEAPFVMTAYVCPSCFAMQYALGENDRSRLAQRLSGGRGNRREGRA</sequence>
<feature type="compositionally biased region" description="Acidic residues" evidence="1">
    <location>
        <begin position="44"/>
        <end position="60"/>
    </location>
</feature>
<reference evidence="2 3" key="1">
    <citation type="submission" date="2020-08" db="EMBL/GenBank/DDBJ databases">
        <title>Cohnella phylogeny.</title>
        <authorList>
            <person name="Dunlap C."/>
        </authorList>
    </citation>
    <scope>NUCLEOTIDE SEQUENCE [LARGE SCALE GENOMIC DNA]</scope>
    <source>
        <strain evidence="2 3">DSM 25239</strain>
    </source>
</reference>
<dbReference type="RefSeq" id="WP_185135685.1">
    <property type="nucleotide sequence ID" value="NZ_BORM01000019.1"/>
</dbReference>
<evidence type="ECO:0000313" key="3">
    <source>
        <dbReference type="Proteomes" id="UP000553776"/>
    </source>
</evidence>
<dbReference type="AlphaFoldDB" id="A0A841TXI2"/>
<dbReference type="EMBL" id="JACJVR010000032">
    <property type="protein sequence ID" value="MBB6691698.1"/>
    <property type="molecule type" value="Genomic_DNA"/>
</dbReference>